<sequence length="331" mass="36494">MKILIISNGHGEDLVGAKLAEKLSDVLALPLVGEGNAYKCKVLGPRKKLPGGGFSLRNFSYLWKDLTSGLIGNLFEYYKALKTTKVDLVIAIGDLIPLLAAKINGAPFVFIGVNKSDYYKWFGYSYTPWEIWLLKSAKKVFTRDQLTAENLRKKGVEAEFVGNPLALESIKYKVLSTKCKTIAFLPGTRDLDIQKNLEDFEEIKKEINKLDPSVEFLTATRETFVEVLEKSVVVIGLSGTGNEQAAGMGIPVVSFPGRGSQYNKKFGEAQTQLLGKALAFVPERDFAKVARKALEILNNPKLAEEMGKIGRERMGGGGAVERLVREIANEK</sequence>
<dbReference type="PANTHER" id="PTHR39517:SF1">
    <property type="entry name" value="LIPID-A-DISACCHARIDE SYNTHASE"/>
    <property type="match status" value="1"/>
</dbReference>
<reference evidence="1 2" key="1">
    <citation type="journal article" date="2016" name="Nat. Commun.">
        <title>Thousands of microbial genomes shed light on interconnected biogeochemical processes in an aquifer system.</title>
        <authorList>
            <person name="Anantharaman K."/>
            <person name="Brown C.T."/>
            <person name="Hug L.A."/>
            <person name="Sharon I."/>
            <person name="Castelle C.J."/>
            <person name="Probst A.J."/>
            <person name="Thomas B.C."/>
            <person name="Singh A."/>
            <person name="Wilkins M.J."/>
            <person name="Karaoz U."/>
            <person name="Brodie E.L."/>
            <person name="Williams K.H."/>
            <person name="Hubbard S.S."/>
            <person name="Banfield J.F."/>
        </authorList>
    </citation>
    <scope>NUCLEOTIDE SEQUENCE [LARGE SCALE GENOMIC DNA]</scope>
</reference>
<dbReference type="SUPFAM" id="SSF53756">
    <property type="entry name" value="UDP-Glycosyltransferase/glycogen phosphorylase"/>
    <property type="match status" value="1"/>
</dbReference>
<evidence type="ECO:0000313" key="2">
    <source>
        <dbReference type="Proteomes" id="UP000179242"/>
    </source>
</evidence>
<evidence type="ECO:0000313" key="1">
    <source>
        <dbReference type="EMBL" id="OGC40425.1"/>
    </source>
</evidence>
<comment type="caution">
    <text evidence="1">The sequence shown here is derived from an EMBL/GenBank/DDBJ whole genome shotgun (WGS) entry which is preliminary data.</text>
</comment>
<accession>A0A1F4U628</accession>
<dbReference type="Gene3D" id="3.40.50.2000">
    <property type="entry name" value="Glycogen Phosphorylase B"/>
    <property type="match status" value="1"/>
</dbReference>
<dbReference type="AlphaFoldDB" id="A0A1F4U628"/>
<protein>
    <recommendedName>
        <fullName evidence="3">Lipid-A-disaccharide synthase</fullName>
    </recommendedName>
</protein>
<gene>
    <name evidence="1" type="ORF">A2438_04095</name>
</gene>
<organism evidence="1 2">
    <name type="scientific">candidate division WOR-1 bacterium RIFOXYC2_FULL_46_14</name>
    <dbReference type="NCBI Taxonomy" id="1802587"/>
    <lineage>
        <taxon>Bacteria</taxon>
        <taxon>Bacillati</taxon>
        <taxon>Saganbacteria</taxon>
    </lineage>
</organism>
<evidence type="ECO:0008006" key="3">
    <source>
        <dbReference type="Google" id="ProtNLM"/>
    </source>
</evidence>
<dbReference type="InterPro" id="IPR019994">
    <property type="entry name" value="Lipid-A-disac_synthase-rel_put"/>
</dbReference>
<dbReference type="Proteomes" id="UP000179242">
    <property type="component" value="Unassembled WGS sequence"/>
</dbReference>
<proteinExistence type="predicted"/>
<dbReference type="PANTHER" id="PTHR39517">
    <property type="entry name" value="SLL0192 PROTEIN"/>
    <property type="match status" value="1"/>
</dbReference>
<name>A0A1F4U628_UNCSA</name>
<dbReference type="EMBL" id="MEUJ01000004">
    <property type="protein sequence ID" value="OGC40425.1"/>
    <property type="molecule type" value="Genomic_DNA"/>
</dbReference>